<evidence type="ECO:0000313" key="12">
    <source>
        <dbReference type="EMBL" id="RPF49310.1"/>
    </source>
</evidence>
<keyword evidence="7 8" id="KW-0067">ATP-binding</keyword>
<feature type="binding site" evidence="8">
    <location>
        <begin position="136"/>
        <end position="137"/>
    </location>
    <ligand>
        <name>ATP</name>
        <dbReference type="ChEBI" id="CHEBI:30616"/>
    </ligand>
</feature>
<protein>
    <recommendedName>
        <fullName evidence="8 10">Adenylate kinase</fullName>
        <shortName evidence="8">AK</shortName>
        <ecNumber evidence="8 10">2.7.4.3</ecNumber>
    </recommendedName>
    <alternativeName>
        <fullName evidence="8">ATP-AMP transphosphorylase</fullName>
    </alternativeName>
    <alternativeName>
        <fullName evidence="8">ATP:AMP phosphotransferase</fullName>
    </alternativeName>
    <alternativeName>
        <fullName evidence="8">Adenylate monophosphate kinase</fullName>
    </alternativeName>
</protein>
<evidence type="ECO:0000256" key="10">
    <source>
        <dbReference type="RuleBase" id="RU003331"/>
    </source>
</evidence>
<dbReference type="InterPro" id="IPR007862">
    <property type="entry name" value="Adenylate_kinase_lid-dom"/>
</dbReference>
<feature type="binding site" evidence="8">
    <location>
        <begin position="10"/>
        <end position="15"/>
    </location>
    <ligand>
        <name>ATP</name>
        <dbReference type="ChEBI" id="CHEBI:30616"/>
    </ligand>
</feature>
<feature type="binding site" evidence="8">
    <location>
        <position position="133"/>
    </location>
    <ligand>
        <name>Zn(2+)</name>
        <dbReference type="ChEBI" id="CHEBI:29105"/>
        <note>structural</note>
    </ligand>
</feature>
<dbReference type="EC" id="2.7.4.3" evidence="8 10"/>
<dbReference type="Pfam" id="PF05191">
    <property type="entry name" value="ADK_lid"/>
    <property type="match status" value="1"/>
</dbReference>
<dbReference type="GO" id="GO:0005524">
    <property type="term" value="F:ATP binding"/>
    <property type="evidence" value="ECO:0007669"/>
    <property type="project" value="UniProtKB-UniRule"/>
</dbReference>
<keyword evidence="5 8" id="KW-0418">Kinase</keyword>
<dbReference type="Proteomes" id="UP000282654">
    <property type="component" value="Unassembled WGS sequence"/>
</dbReference>
<comment type="caution">
    <text evidence="12">The sequence shown here is derived from an EMBL/GenBank/DDBJ whole genome shotgun (WGS) entry which is preliminary data.</text>
</comment>
<feature type="binding site" evidence="8">
    <location>
        <position position="36"/>
    </location>
    <ligand>
        <name>AMP</name>
        <dbReference type="ChEBI" id="CHEBI:456215"/>
    </ligand>
</feature>
<comment type="catalytic activity">
    <reaction evidence="8 10">
        <text>AMP + ATP = 2 ADP</text>
        <dbReference type="Rhea" id="RHEA:12973"/>
        <dbReference type="ChEBI" id="CHEBI:30616"/>
        <dbReference type="ChEBI" id="CHEBI:456215"/>
        <dbReference type="ChEBI" id="CHEBI:456216"/>
        <dbReference type="EC" id="2.7.4.3"/>
    </reaction>
</comment>
<dbReference type="NCBIfam" id="NF001380">
    <property type="entry name" value="PRK00279.1-2"/>
    <property type="match status" value="1"/>
</dbReference>
<evidence type="ECO:0000256" key="8">
    <source>
        <dbReference type="HAMAP-Rule" id="MF_00235"/>
    </source>
</evidence>
<reference evidence="12 13" key="1">
    <citation type="submission" date="2018-11" db="EMBL/GenBank/DDBJ databases">
        <title>Genomic Encyclopedia of Type Strains, Phase IV (KMG-IV): sequencing the most valuable type-strain genomes for metagenomic binning, comparative biology and taxonomic classification.</title>
        <authorList>
            <person name="Goeker M."/>
        </authorList>
    </citation>
    <scope>NUCLEOTIDE SEQUENCE [LARGE SCALE GENOMIC DNA]</scope>
    <source>
        <strain evidence="12 13">DSM 102936</strain>
    </source>
</reference>
<evidence type="ECO:0000256" key="6">
    <source>
        <dbReference type="ARBA" id="ARBA00022833"/>
    </source>
</evidence>
<dbReference type="FunFam" id="3.40.50.300:FF:000106">
    <property type="entry name" value="Adenylate kinase mitochondrial"/>
    <property type="match status" value="1"/>
</dbReference>
<evidence type="ECO:0000259" key="11">
    <source>
        <dbReference type="Pfam" id="PF05191"/>
    </source>
</evidence>
<dbReference type="AlphaFoldDB" id="A0A3N5B106"/>
<dbReference type="PRINTS" id="PR00094">
    <property type="entry name" value="ADENYLTKNASE"/>
</dbReference>
<evidence type="ECO:0000256" key="4">
    <source>
        <dbReference type="ARBA" id="ARBA00022741"/>
    </source>
</evidence>
<comment type="subunit">
    <text evidence="8 10">Monomer.</text>
</comment>
<keyword evidence="13" id="KW-1185">Reference proteome</keyword>
<dbReference type="EMBL" id="RKRE01000001">
    <property type="protein sequence ID" value="RPF49310.1"/>
    <property type="molecule type" value="Genomic_DNA"/>
</dbReference>
<feature type="binding site" evidence="8">
    <location>
        <position position="31"/>
    </location>
    <ligand>
        <name>AMP</name>
        <dbReference type="ChEBI" id="CHEBI:456215"/>
    </ligand>
</feature>
<feature type="binding site" evidence="8">
    <location>
        <position position="199"/>
    </location>
    <ligand>
        <name>ATP</name>
        <dbReference type="ChEBI" id="CHEBI:30616"/>
    </ligand>
</feature>
<evidence type="ECO:0000313" key="13">
    <source>
        <dbReference type="Proteomes" id="UP000282654"/>
    </source>
</evidence>
<dbReference type="NCBIfam" id="NF001381">
    <property type="entry name" value="PRK00279.1-3"/>
    <property type="match status" value="1"/>
</dbReference>
<dbReference type="GO" id="GO:0005737">
    <property type="term" value="C:cytoplasm"/>
    <property type="evidence" value="ECO:0007669"/>
    <property type="project" value="UniProtKB-SubCell"/>
</dbReference>
<keyword evidence="1 8" id="KW-0808">Transferase</keyword>
<feature type="binding site" evidence="8">
    <location>
        <position position="150"/>
    </location>
    <ligand>
        <name>Zn(2+)</name>
        <dbReference type="ChEBI" id="CHEBI:29105"/>
        <note>structural</note>
    </ligand>
</feature>
<dbReference type="SUPFAM" id="SSF52540">
    <property type="entry name" value="P-loop containing nucleoside triphosphate hydrolases"/>
    <property type="match status" value="1"/>
</dbReference>
<feature type="region of interest" description="LID" evidence="8">
    <location>
        <begin position="126"/>
        <end position="163"/>
    </location>
</feature>
<dbReference type="InterPro" id="IPR006259">
    <property type="entry name" value="Adenyl_kin_sub"/>
</dbReference>
<keyword evidence="4 8" id="KW-0547">Nucleotide-binding</keyword>
<feature type="binding site" evidence="8">
    <location>
        <begin position="85"/>
        <end position="88"/>
    </location>
    <ligand>
        <name>AMP</name>
        <dbReference type="ChEBI" id="CHEBI:456215"/>
    </ligand>
</feature>
<dbReference type="GO" id="GO:0004017">
    <property type="term" value="F:AMP kinase activity"/>
    <property type="evidence" value="ECO:0007669"/>
    <property type="project" value="UniProtKB-UniRule"/>
</dbReference>
<feature type="domain" description="Adenylate kinase active site lid" evidence="11">
    <location>
        <begin position="127"/>
        <end position="162"/>
    </location>
</feature>
<keyword evidence="2 8" id="KW-0479">Metal-binding</keyword>
<dbReference type="InterPro" id="IPR033690">
    <property type="entry name" value="Adenylat_kinase_CS"/>
</dbReference>
<evidence type="ECO:0000256" key="1">
    <source>
        <dbReference type="ARBA" id="ARBA00022679"/>
    </source>
</evidence>
<evidence type="ECO:0000256" key="7">
    <source>
        <dbReference type="ARBA" id="ARBA00022840"/>
    </source>
</evidence>
<keyword evidence="3 8" id="KW-0545">Nucleotide biosynthesis</keyword>
<accession>A0A3N5B106</accession>
<dbReference type="PANTHER" id="PTHR23359">
    <property type="entry name" value="NUCLEOTIDE KINASE"/>
    <property type="match status" value="1"/>
</dbReference>
<comment type="function">
    <text evidence="8">Catalyzes the reversible transfer of the terminal phosphate group between ATP and AMP. Plays an important role in cellular energy homeostasis and in adenine nucleotide metabolism.</text>
</comment>
<dbReference type="NCBIfam" id="TIGR01351">
    <property type="entry name" value="adk"/>
    <property type="match status" value="1"/>
</dbReference>
<dbReference type="NCBIfam" id="NF011100">
    <property type="entry name" value="PRK14527.1"/>
    <property type="match status" value="1"/>
</dbReference>
<feature type="binding site" evidence="8">
    <location>
        <position position="160"/>
    </location>
    <ligand>
        <name>AMP</name>
        <dbReference type="ChEBI" id="CHEBI:456215"/>
    </ligand>
</feature>
<keyword evidence="6 8" id="KW-0862">Zinc</keyword>
<dbReference type="UniPathway" id="UPA00588">
    <property type="reaction ID" value="UER00649"/>
</dbReference>
<dbReference type="OrthoDB" id="9805030at2"/>
<feature type="region of interest" description="NMP" evidence="8">
    <location>
        <begin position="30"/>
        <end position="59"/>
    </location>
</feature>
<dbReference type="CDD" id="cd01428">
    <property type="entry name" value="ADK"/>
    <property type="match status" value="1"/>
</dbReference>
<dbReference type="InterPro" id="IPR000850">
    <property type="entry name" value="Adenylat/UMP-CMP_kin"/>
</dbReference>
<evidence type="ECO:0000256" key="2">
    <source>
        <dbReference type="ARBA" id="ARBA00022723"/>
    </source>
</evidence>
<comment type="pathway">
    <text evidence="8">Purine metabolism; AMP biosynthesis via salvage pathway; AMP from ADP: step 1/1.</text>
</comment>
<dbReference type="InterPro" id="IPR027417">
    <property type="entry name" value="P-loop_NTPase"/>
</dbReference>
<feature type="binding site" evidence="8">
    <location>
        <position position="153"/>
    </location>
    <ligand>
        <name>Zn(2+)</name>
        <dbReference type="ChEBI" id="CHEBI:29105"/>
        <note>structural</note>
    </ligand>
</feature>
<feature type="binding site" evidence="8">
    <location>
        <position position="127"/>
    </location>
    <ligand>
        <name>ATP</name>
        <dbReference type="ChEBI" id="CHEBI:30616"/>
    </ligand>
</feature>
<dbReference type="NCBIfam" id="NF001379">
    <property type="entry name" value="PRK00279.1-1"/>
    <property type="match status" value="1"/>
</dbReference>
<dbReference type="GO" id="GO:0008270">
    <property type="term" value="F:zinc ion binding"/>
    <property type="evidence" value="ECO:0007669"/>
    <property type="project" value="UniProtKB-UniRule"/>
</dbReference>
<evidence type="ECO:0000256" key="9">
    <source>
        <dbReference type="RuleBase" id="RU003330"/>
    </source>
</evidence>
<feature type="binding site" evidence="8">
    <location>
        <begin position="57"/>
        <end position="59"/>
    </location>
    <ligand>
        <name>AMP</name>
        <dbReference type="ChEBI" id="CHEBI:456215"/>
    </ligand>
</feature>
<comment type="domain">
    <text evidence="8">Consists of three domains, a large central CORE domain and two small peripheral domains, NMPbind and LID, which undergo movements during catalysis. The LID domain closes over the site of phosphoryl transfer upon ATP binding. Assembling and dissambling the active center during each catalytic cycle provides an effective means to prevent ATP hydrolysis. Some bacteria have evolved a zinc-coordinating structure that stabilizes the LID domain.</text>
</comment>
<name>A0A3N5B106_9THEO</name>
<evidence type="ECO:0000256" key="5">
    <source>
        <dbReference type="ARBA" id="ARBA00022777"/>
    </source>
</evidence>
<evidence type="ECO:0000256" key="3">
    <source>
        <dbReference type="ARBA" id="ARBA00022727"/>
    </source>
</evidence>
<feature type="binding site" evidence="8">
    <location>
        <position position="130"/>
    </location>
    <ligand>
        <name>Zn(2+)</name>
        <dbReference type="ChEBI" id="CHEBI:29105"/>
        <note>structural</note>
    </ligand>
</feature>
<dbReference type="RefSeq" id="WP_123926517.1">
    <property type="nucleotide sequence ID" value="NZ_RKRE01000001.1"/>
</dbReference>
<feature type="binding site" evidence="8">
    <location>
        <position position="92"/>
    </location>
    <ligand>
        <name>AMP</name>
        <dbReference type="ChEBI" id="CHEBI:456215"/>
    </ligand>
</feature>
<dbReference type="HAMAP" id="MF_00235">
    <property type="entry name" value="Adenylate_kinase_Adk"/>
    <property type="match status" value="1"/>
</dbReference>
<organism evidence="12 13">
    <name type="scientific">Thermodesulfitimonas autotrophica</name>
    <dbReference type="NCBI Taxonomy" id="1894989"/>
    <lineage>
        <taxon>Bacteria</taxon>
        <taxon>Bacillati</taxon>
        <taxon>Bacillota</taxon>
        <taxon>Clostridia</taxon>
        <taxon>Thermoanaerobacterales</taxon>
        <taxon>Thermoanaerobacteraceae</taxon>
        <taxon>Thermodesulfitimonas</taxon>
    </lineage>
</organism>
<sequence>MNLLIMGPPGAGKGTQAAEIVKELKIPHISTGDMLREAVKQGTEMGKKAKEYMDKGQLVPDEVIIGVVKERLGQPDCKVGFLLDGFPRTLPQAEALDQTLKEMGIKLDAVINIRVPREKIVDRITGRRVCRSCGDTYHVVNKPPKESGKCDKCGGELYQRSDDTAETVNKRLDVYEAQTQPLLDYYGKQGIVLDINGDQPINKVLEDILSALKKR</sequence>
<keyword evidence="8" id="KW-0963">Cytoplasm</keyword>
<gene>
    <name evidence="8" type="primary">adk</name>
    <name evidence="12" type="ORF">EDD75_0116</name>
</gene>
<comment type="subcellular location">
    <subcellularLocation>
        <location evidence="8 10">Cytoplasm</location>
    </subcellularLocation>
</comment>
<dbReference type="PROSITE" id="PS00113">
    <property type="entry name" value="ADENYLATE_KINASE"/>
    <property type="match status" value="1"/>
</dbReference>
<comment type="similarity">
    <text evidence="8 9">Belongs to the adenylate kinase family.</text>
</comment>
<feature type="binding site" evidence="8">
    <location>
        <position position="171"/>
    </location>
    <ligand>
        <name>AMP</name>
        <dbReference type="ChEBI" id="CHEBI:456215"/>
    </ligand>
</feature>
<proteinExistence type="inferred from homology"/>
<dbReference type="GO" id="GO:0044209">
    <property type="term" value="P:AMP salvage"/>
    <property type="evidence" value="ECO:0007669"/>
    <property type="project" value="UniProtKB-UniRule"/>
</dbReference>
<dbReference type="Gene3D" id="3.40.50.300">
    <property type="entry name" value="P-loop containing nucleotide triphosphate hydrolases"/>
    <property type="match status" value="1"/>
</dbReference>
<dbReference type="Pfam" id="PF00406">
    <property type="entry name" value="ADK"/>
    <property type="match status" value="1"/>
</dbReference>